<protein>
    <submittedName>
        <fullName evidence="2">Malate permease</fullName>
    </submittedName>
</protein>
<feature type="transmembrane region" description="Helical" evidence="1">
    <location>
        <begin position="380"/>
        <end position="398"/>
    </location>
</feature>
<dbReference type="Pfam" id="PF03390">
    <property type="entry name" value="2HCT"/>
    <property type="match status" value="1"/>
</dbReference>
<feature type="transmembrane region" description="Helical" evidence="1">
    <location>
        <begin position="195"/>
        <end position="222"/>
    </location>
</feature>
<keyword evidence="1" id="KW-1133">Transmembrane helix</keyword>
<feature type="transmembrane region" description="Helical" evidence="1">
    <location>
        <begin position="352"/>
        <end position="368"/>
    </location>
</feature>
<proteinExistence type="predicted"/>
<evidence type="ECO:0000313" key="3">
    <source>
        <dbReference type="Proteomes" id="UP000192536"/>
    </source>
</evidence>
<feature type="transmembrane region" description="Helical" evidence="1">
    <location>
        <begin position="312"/>
        <end position="332"/>
    </location>
</feature>
<keyword evidence="3" id="KW-1185">Reference proteome</keyword>
<dbReference type="EMBL" id="MRWE01000026">
    <property type="protein sequence ID" value="ORJ24606.1"/>
    <property type="molecule type" value="Genomic_DNA"/>
</dbReference>
<feature type="transmembrane region" description="Helical" evidence="1">
    <location>
        <begin position="166"/>
        <end position="189"/>
    </location>
</feature>
<sequence>MSTTDDSYIVVKEKDPVAKELAAARQLVSQTALRDKWWRVLDNYKVGIIPLPFFLLAGVLILLDCLSGKLPSDIVVMVATLAFFGFACGEFGKRLPLLGKLGAAAICATFIPSAMVHYGLLPDVVVESTTKFYKSTNILYLYICCIIVGSIMSMNRQALIQGFLRIFVPMLCGEIVGMLVGMGVGMAMGLPPFQIFFFLILPIMAGGVGEGAIPLSMGYAALLHMEQGVALGKILPIVMLGGLTAIVLAGILNQLGKRFPHLTGEGSLMPAKKGAIANGNDEFEGTPGINALACGALLAILLYMVGMLGQRLIGLPAPVGMLFAAVAVKLMHGVSPTIQHGSMAVYKFFRTAVTYPILFAVGVAITPWQELMDAFTIQNLVVIISTVCALVGTGFIVGKKIGMHPIDVAIVSCCQSGQGGTGDVAILTSGNRMTLMPFAQIATRIGGAINVSVGLLVLAKFFS</sequence>
<feature type="transmembrane region" description="Helical" evidence="1">
    <location>
        <begin position="138"/>
        <end position="154"/>
    </location>
</feature>
<dbReference type="InterPro" id="IPR004679">
    <property type="entry name" value="2-OHcarboxylate_transport"/>
</dbReference>
<dbReference type="GO" id="GO:0016020">
    <property type="term" value="C:membrane"/>
    <property type="evidence" value="ECO:0007669"/>
    <property type="project" value="InterPro"/>
</dbReference>
<dbReference type="STRING" id="1646377.BS640_15195"/>
<comment type="caution">
    <text evidence="2">The sequence shown here is derived from an EMBL/GenBank/DDBJ whole genome shotgun (WGS) entry which is preliminary data.</text>
</comment>
<feature type="transmembrane region" description="Helical" evidence="1">
    <location>
        <begin position="44"/>
        <end position="62"/>
    </location>
</feature>
<dbReference type="PIRSF" id="PIRSF005348">
    <property type="entry name" value="YxkH"/>
    <property type="match status" value="1"/>
</dbReference>
<gene>
    <name evidence="2" type="ORF">BS640_15195</name>
</gene>
<keyword evidence="1" id="KW-0472">Membrane</keyword>
<feature type="transmembrane region" description="Helical" evidence="1">
    <location>
        <begin position="234"/>
        <end position="252"/>
    </location>
</feature>
<dbReference type="GO" id="GO:0008514">
    <property type="term" value="F:organic anion transmembrane transporter activity"/>
    <property type="evidence" value="ECO:0007669"/>
    <property type="project" value="InterPro"/>
</dbReference>
<dbReference type="PANTHER" id="PTHR40033">
    <property type="entry name" value="NA(+)-MALATE SYMPORTER"/>
    <property type="match status" value="1"/>
</dbReference>
<feature type="transmembrane region" description="Helical" evidence="1">
    <location>
        <begin position="441"/>
        <end position="462"/>
    </location>
</feature>
<feature type="transmembrane region" description="Helical" evidence="1">
    <location>
        <begin position="74"/>
        <end position="91"/>
    </location>
</feature>
<name>A0A1X0WCT2_9GAMM</name>
<organism evidence="2 3">
    <name type="scientific">Rouxiella badensis</name>
    <dbReference type="NCBI Taxonomy" id="1646377"/>
    <lineage>
        <taxon>Bacteria</taxon>
        <taxon>Pseudomonadati</taxon>
        <taxon>Pseudomonadota</taxon>
        <taxon>Gammaproteobacteria</taxon>
        <taxon>Enterobacterales</taxon>
        <taxon>Yersiniaceae</taxon>
        <taxon>Rouxiella</taxon>
    </lineage>
</organism>
<evidence type="ECO:0000256" key="1">
    <source>
        <dbReference type="SAM" id="Phobius"/>
    </source>
</evidence>
<feature type="transmembrane region" description="Helical" evidence="1">
    <location>
        <begin position="98"/>
        <end position="118"/>
    </location>
</feature>
<dbReference type="RefSeq" id="WP_017491427.1">
    <property type="nucleotide sequence ID" value="NZ_CAUQAZ010000030.1"/>
</dbReference>
<accession>A0A1X0WCT2</accession>
<dbReference type="PANTHER" id="PTHR40033:SF1">
    <property type="entry name" value="CITRATE-SODIUM SYMPORTER"/>
    <property type="match status" value="1"/>
</dbReference>
<dbReference type="Proteomes" id="UP000192536">
    <property type="component" value="Unassembled WGS sequence"/>
</dbReference>
<keyword evidence="1" id="KW-0812">Transmembrane</keyword>
<dbReference type="GeneID" id="93567412"/>
<feature type="transmembrane region" description="Helical" evidence="1">
    <location>
        <begin position="288"/>
        <end position="305"/>
    </location>
</feature>
<dbReference type="AlphaFoldDB" id="A0A1X0WCT2"/>
<reference evidence="2 3" key="1">
    <citation type="journal article" date="2017" name="Int. J. Syst. Evol. Microbiol.">
        <title>Rouxiella badensis sp. nov. and Rouxiella silvae sp. nov. isolated from peat bog soil in Germany and emendation of the genus description.</title>
        <authorList>
            <person name="Le Fleche-Mateos A."/>
            <person name="Kugler J.H."/>
            <person name="Hansen S.H."/>
            <person name="Syldatk C."/>
            <person name="Hausmann R."/>
            <person name="Lomprez F."/>
            <person name="Vandenbogaert M."/>
            <person name="Manuguerra J.C."/>
            <person name="Grimont P.A."/>
        </authorList>
    </citation>
    <scope>NUCLEOTIDE SEQUENCE [LARGE SCALE GENOMIC DNA]</scope>
    <source>
        <strain evidence="2 3">DSM 100043</strain>
    </source>
</reference>
<evidence type="ECO:0000313" key="2">
    <source>
        <dbReference type="EMBL" id="ORJ24606.1"/>
    </source>
</evidence>